<name>W6MJ91_9ASCO</name>
<evidence type="ECO:0000313" key="3">
    <source>
        <dbReference type="EMBL" id="CDK26013.1"/>
    </source>
</evidence>
<dbReference type="GO" id="GO:0038038">
    <property type="term" value="C:G protein-coupled receptor homodimeric complex"/>
    <property type="evidence" value="ECO:0007669"/>
    <property type="project" value="TreeGrafter"/>
</dbReference>
<feature type="transmembrane region" description="Helical" evidence="2">
    <location>
        <begin position="43"/>
        <end position="66"/>
    </location>
</feature>
<dbReference type="OrthoDB" id="5402633at2759"/>
<feature type="transmembrane region" description="Helical" evidence="2">
    <location>
        <begin position="198"/>
        <end position="218"/>
    </location>
</feature>
<organism evidence="3 4">
    <name type="scientific">Kuraishia capsulata CBS 1993</name>
    <dbReference type="NCBI Taxonomy" id="1382522"/>
    <lineage>
        <taxon>Eukaryota</taxon>
        <taxon>Fungi</taxon>
        <taxon>Dikarya</taxon>
        <taxon>Ascomycota</taxon>
        <taxon>Saccharomycotina</taxon>
        <taxon>Pichiomycetes</taxon>
        <taxon>Pichiales</taxon>
        <taxon>Pichiaceae</taxon>
        <taxon>Kuraishia</taxon>
    </lineage>
</organism>
<dbReference type="Proteomes" id="UP000019384">
    <property type="component" value="Unassembled WGS sequence"/>
</dbReference>
<feature type="transmembrane region" description="Helical" evidence="2">
    <location>
        <begin position="239"/>
        <end position="262"/>
    </location>
</feature>
<dbReference type="CDD" id="cd14939">
    <property type="entry name" value="7tmD_STE2"/>
    <property type="match status" value="1"/>
</dbReference>
<accession>W6MJ91</accession>
<dbReference type="Gene3D" id="1.10.287.920">
    <property type="entry name" value="Pheromone alpha factor receptor"/>
    <property type="match status" value="1"/>
</dbReference>
<dbReference type="RefSeq" id="XP_022458023.1">
    <property type="nucleotide sequence ID" value="XM_022604220.1"/>
</dbReference>
<feature type="transmembrane region" description="Helical" evidence="2">
    <location>
        <begin position="156"/>
        <end position="178"/>
    </location>
</feature>
<feature type="transmembrane region" description="Helical" evidence="2">
    <location>
        <begin position="73"/>
        <end position="93"/>
    </location>
</feature>
<dbReference type="GO" id="GO:0004932">
    <property type="term" value="F:mating-type factor pheromone receptor activity"/>
    <property type="evidence" value="ECO:0007669"/>
    <property type="project" value="InterPro"/>
</dbReference>
<evidence type="ECO:0000313" key="4">
    <source>
        <dbReference type="Proteomes" id="UP000019384"/>
    </source>
</evidence>
<feature type="transmembrane region" description="Helical" evidence="2">
    <location>
        <begin position="268"/>
        <end position="287"/>
    </location>
</feature>
<feature type="region of interest" description="Disordered" evidence="1">
    <location>
        <begin position="328"/>
        <end position="350"/>
    </location>
</feature>
<sequence>MDKIDFALPAGLNPEDILLNYTSPYGNTSIAFGDLDSWFRNELATAAVFGARISVSAMTIVVSWIVSKNRRAPIFIVNQLALLSISIHSGLYLRFLNGVYGSIAFNFSLYDYTNHDATVTSVVTNTFQILVIGFIEASLVLQTYTIFRSPNRMMQVFGIAATVMACLLGLITTGLYFATAVYSNINLTSTSLVATPSWVGAVPLAVFTASFVIVSLMLNVKLFIAIRTRRYLGLKQFDIFHILFIMSSQTMVIPTAIIIASFCTNGKVTYNYLSAIGTLLVATSLPLTTMWANSSIKETTPCSSADTVLYKPMSNSSKSLYMSASRTIVGDKSPGEKPDLSTGDDDDYKNSSWWIEANLEAAENGYGEGEDNDDFLRKITTTRGTNA</sequence>
<dbReference type="PANTHER" id="PTHR28009">
    <property type="entry name" value="PHEROMONE ALPHA FACTOR RECEPTOR"/>
    <property type="match status" value="1"/>
</dbReference>
<evidence type="ECO:0000256" key="2">
    <source>
        <dbReference type="SAM" id="Phobius"/>
    </source>
</evidence>
<dbReference type="PANTHER" id="PTHR28009:SF1">
    <property type="entry name" value="PHEROMONE ALPHA FACTOR RECEPTOR"/>
    <property type="match status" value="1"/>
</dbReference>
<dbReference type="InterPro" id="IPR000366">
    <property type="entry name" value="GPCR_STE2"/>
</dbReference>
<proteinExistence type="predicted"/>
<keyword evidence="2" id="KW-0472">Membrane</keyword>
<dbReference type="PRINTS" id="PR00250">
    <property type="entry name" value="GPCRSTE2"/>
</dbReference>
<protein>
    <recommendedName>
        <fullName evidence="5">Pheromone alpha factor receptor</fullName>
    </recommendedName>
</protein>
<gene>
    <name evidence="3" type="ORF">KUCA_T00001984001</name>
</gene>
<dbReference type="STRING" id="1382522.W6MJ91"/>
<dbReference type="Pfam" id="PF02116">
    <property type="entry name" value="STE2"/>
    <property type="match status" value="1"/>
</dbReference>
<keyword evidence="4" id="KW-1185">Reference proteome</keyword>
<keyword evidence="2" id="KW-0812">Transmembrane</keyword>
<evidence type="ECO:0000256" key="1">
    <source>
        <dbReference type="SAM" id="MobiDB-lite"/>
    </source>
</evidence>
<dbReference type="EMBL" id="HG793126">
    <property type="protein sequence ID" value="CDK26013.1"/>
    <property type="molecule type" value="Genomic_DNA"/>
</dbReference>
<dbReference type="HOGENOM" id="CLU_038593_1_0_1"/>
<dbReference type="AlphaFoldDB" id="W6MJ91"/>
<reference evidence="3" key="2">
    <citation type="submission" date="2014-02" db="EMBL/GenBank/DDBJ databases">
        <title>Complete DNA sequence of /Kuraishia capsulata/ illustrates novel genomic features among budding yeasts (/Saccharomycotina/).</title>
        <authorList>
            <person name="Morales L."/>
            <person name="Noel B."/>
            <person name="Porcel B."/>
            <person name="Marcet-Houben M."/>
            <person name="Hullo M-F."/>
            <person name="Sacerdot C."/>
            <person name="Tekaia F."/>
            <person name="Leh-Louis V."/>
            <person name="Despons L."/>
            <person name="Khanna V."/>
            <person name="Aury J-M."/>
            <person name="Barbe V."/>
            <person name="Couloux A."/>
            <person name="Labadie K."/>
            <person name="Pelletier E."/>
            <person name="Souciet J-L."/>
            <person name="Boekhout T."/>
            <person name="Gabaldon T."/>
            <person name="Wincker P."/>
            <person name="Dujon B."/>
        </authorList>
    </citation>
    <scope>NUCLEOTIDE SEQUENCE</scope>
    <source>
        <strain evidence="3">CBS 1993</strain>
    </source>
</reference>
<dbReference type="GeneID" id="34519411"/>
<keyword evidence="2" id="KW-1133">Transmembrane helix</keyword>
<reference evidence="3" key="1">
    <citation type="submission" date="2013-12" db="EMBL/GenBank/DDBJ databases">
        <authorList>
            <person name="Genoscope - CEA"/>
        </authorList>
    </citation>
    <scope>NUCLEOTIDE SEQUENCE</scope>
    <source>
        <strain evidence="3">CBS 1993</strain>
    </source>
</reference>
<dbReference type="InterPro" id="IPR027458">
    <property type="entry name" value="STE2_TM1-TM2_sf"/>
</dbReference>
<evidence type="ECO:0008006" key="5">
    <source>
        <dbReference type="Google" id="ProtNLM"/>
    </source>
</evidence>
<dbReference type="GO" id="GO:0000750">
    <property type="term" value="P:pheromone-dependent signal transduction involved in conjugation with cellular fusion"/>
    <property type="evidence" value="ECO:0007669"/>
    <property type="project" value="TreeGrafter"/>
</dbReference>